<dbReference type="AlphaFoldDB" id="A0A286H6R5"/>
<reference evidence="2" key="1">
    <citation type="submission" date="2017-09" db="EMBL/GenBank/DDBJ databases">
        <authorList>
            <person name="Varghese N."/>
            <person name="Submissions S."/>
        </authorList>
    </citation>
    <scope>NUCLEOTIDE SEQUENCE [LARGE SCALE GENOMIC DNA]</scope>
    <source>
        <strain evidence="2">DSM 44270</strain>
    </source>
</reference>
<keyword evidence="2" id="KW-1185">Reference proteome</keyword>
<gene>
    <name evidence="1" type="ORF">SAMN06272739_4181</name>
</gene>
<sequence length="462" mass="49404">MVGLLNQAYPLTTIGVSLHLDPDDGPSAPPRIDVEVDLPEGVTLQRTISAEELGIPLTLAGIDEALSSGPPLRLPSGMHEQLREALELSPSAEPVWLEFQRPFGHLPAVPWERLLQPDLGRPLLRLPFSAIPAPPSADPVRIAVCSPWPGTAPLREFLQVVVPRLPGVQVDVFCRDPSAVSWAPPGAQVTVHELPEEEDVDPEPVGLSGRPVDEAELESPWLRWMAQTIAPDSVDVVHLVCPARLSQNFGLLDFGASPSGVDSPRAIRLVSTGQLLAGLTRLGAWSLSLAMADVRSSGRGEAGLRIFGHRMTGLLSGPVTLHLPSAAHAEELVAAYRFLYDPVPAPPPISPRLTIACHPGLVRARAVGAPAGSPGLARAIEATLDDCTPDPHLLRQARHDPAEAYAWVASSQRLLERWTSGLVGTETDPDASRTERDGVTSALRFISSVIEDAVRDNKGASR</sequence>
<dbReference type="RefSeq" id="WP_097185879.1">
    <property type="nucleotide sequence ID" value="NZ_OCNK01000007.1"/>
</dbReference>
<dbReference type="OrthoDB" id="4350050at2"/>
<name>A0A286H6R5_9ACTN</name>
<dbReference type="EMBL" id="OCNK01000007">
    <property type="protein sequence ID" value="SOE03457.1"/>
    <property type="molecule type" value="Genomic_DNA"/>
</dbReference>
<proteinExistence type="predicted"/>
<protein>
    <submittedName>
        <fullName evidence="1">Uncharacterized protein</fullName>
    </submittedName>
</protein>
<dbReference type="Proteomes" id="UP000219482">
    <property type="component" value="Unassembled WGS sequence"/>
</dbReference>
<evidence type="ECO:0000313" key="1">
    <source>
        <dbReference type="EMBL" id="SOE03457.1"/>
    </source>
</evidence>
<accession>A0A286H6R5</accession>
<evidence type="ECO:0000313" key="2">
    <source>
        <dbReference type="Proteomes" id="UP000219482"/>
    </source>
</evidence>
<organism evidence="1 2">
    <name type="scientific">Blastococcus haudaquaticus</name>
    <dbReference type="NCBI Taxonomy" id="1938745"/>
    <lineage>
        <taxon>Bacteria</taxon>
        <taxon>Bacillati</taxon>
        <taxon>Actinomycetota</taxon>
        <taxon>Actinomycetes</taxon>
        <taxon>Geodermatophilales</taxon>
        <taxon>Geodermatophilaceae</taxon>
        <taxon>Blastococcus</taxon>
    </lineage>
</organism>